<evidence type="ECO:0000313" key="4">
    <source>
        <dbReference type="EMBL" id="QDT25506.1"/>
    </source>
</evidence>
<dbReference type="Proteomes" id="UP000315647">
    <property type="component" value="Chromosome"/>
</dbReference>
<accession>A0A517Q1M1</accession>
<evidence type="ECO:0000259" key="1">
    <source>
        <dbReference type="Pfam" id="PF04542"/>
    </source>
</evidence>
<dbReference type="Gene3D" id="1.10.10.10">
    <property type="entry name" value="Winged helix-like DNA-binding domain superfamily/Winged helix DNA-binding domain"/>
    <property type="match status" value="1"/>
</dbReference>
<dbReference type="Pfam" id="PF20239">
    <property type="entry name" value="DUF6596"/>
    <property type="match status" value="1"/>
</dbReference>
<dbReference type="PANTHER" id="PTHR47756:SF2">
    <property type="entry name" value="BLL6612 PROTEIN"/>
    <property type="match status" value="1"/>
</dbReference>
<proteinExistence type="predicted"/>
<accession>A0A518FQ59</accession>
<dbReference type="InterPro" id="IPR014284">
    <property type="entry name" value="RNA_pol_sigma-70_dom"/>
</dbReference>
<dbReference type="OrthoDB" id="9780299at2"/>
<evidence type="ECO:0000313" key="6">
    <source>
        <dbReference type="Proteomes" id="UP000315647"/>
    </source>
</evidence>
<dbReference type="InterPro" id="IPR013324">
    <property type="entry name" value="RNA_pol_sigma_r3/r4-like"/>
</dbReference>
<dbReference type="Proteomes" id="UP000320839">
    <property type="component" value="Chromosome"/>
</dbReference>
<gene>
    <name evidence="4" type="ORF">Enr10x_08020</name>
    <name evidence="5" type="ORF">Pan153_30730</name>
</gene>
<dbReference type="SUPFAM" id="SSF88946">
    <property type="entry name" value="Sigma2 domain of RNA polymerase sigma factors"/>
    <property type="match status" value="1"/>
</dbReference>
<dbReference type="AlphaFoldDB" id="A0A518FQ59"/>
<organism evidence="5 7">
    <name type="scientific">Gimesia panareensis</name>
    <dbReference type="NCBI Taxonomy" id="2527978"/>
    <lineage>
        <taxon>Bacteria</taxon>
        <taxon>Pseudomonadati</taxon>
        <taxon>Planctomycetota</taxon>
        <taxon>Planctomycetia</taxon>
        <taxon>Planctomycetales</taxon>
        <taxon>Planctomycetaceae</taxon>
        <taxon>Gimesia</taxon>
    </lineage>
</organism>
<sequence>MKQPENQLVEHFFRHESANLVAVLTRAFGIRRIDLVEDMVQVAMLEAMHAWKQSGVPEKPAAWIHRVAKNRILDALRREKIHEKAIALSGQSIEGEESVVDQWLEEEQLPDSLLRMIFVCCHPSLERKTQIALTLKTLCGFGISEIARGLMLPEETVKKRIQRAKNSLATANVSLELPDPSQLTQRLDVVHDVLYLMFNEGYSTSHGTEPIRADICEEAARLCHLLCESTCSLPATRALLALMLFHAARFDARTDEHGAIVLLEDQNRTQWDRCLIVSAQSWLAQSKSDQPTTFHLEAAIAMQHCVSPSLAETDWQTIVLLYSRLLQLRESPVYTLNRAIALGQAGETGEALSQLQSLQSCEEMQNYFLLDCAFSHIYELEGNTQAAIDACLIALSKAVVPHEKELLERKLRKLTDQGR</sequence>
<evidence type="ECO:0000259" key="3">
    <source>
        <dbReference type="Pfam" id="PF20239"/>
    </source>
</evidence>
<feature type="domain" description="DUF6596" evidence="3">
    <location>
        <begin position="186"/>
        <end position="286"/>
    </location>
</feature>
<dbReference type="Gene3D" id="1.10.1740.10">
    <property type="match status" value="1"/>
</dbReference>
<dbReference type="Pfam" id="PF04542">
    <property type="entry name" value="Sigma70_r2"/>
    <property type="match status" value="1"/>
</dbReference>
<dbReference type="GO" id="GO:0016987">
    <property type="term" value="F:sigma factor activity"/>
    <property type="evidence" value="ECO:0007669"/>
    <property type="project" value="InterPro"/>
</dbReference>
<protein>
    <submittedName>
        <fullName evidence="5">RNA polymerase sigma factor</fullName>
    </submittedName>
</protein>
<dbReference type="EMBL" id="CP036317">
    <property type="protein sequence ID" value="QDV18415.1"/>
    <property type="molecule type" value="Genomic_DNA"/>
</dbReference>
<evidence type="ECO:0000259" key="2">
    <source>
        <dbReference type="Pfam" id="PF08281"/>
    </source>
</evidence>
<keyword evidence="6" id="KW-1185">Reference proteome</keyword>
<reference evidence="5 7" key="1">
    <citation type="submission" date="2019-02" db="EMBL/GenBank/DDBJ databases">
        <title>Deep-cultivation of Planctomycetes and their phenomic and genomic characterization uncovers novel biology.</title>
        <authorList>
            <person name="Wiegand S."/>
            <person name="Jogler M."/>
            <person name="Boedeker C."/>
            <person name="Pinto D."/>
            <person name="Vollmers J."/>
            <person name="Rivas-Marin E."/>
            <person name="Kohn T."/>
            <person name="Peeters S.H."/>
            <person name="Heuer A."/>
            <person name="Rast P."/>
            <person name="Oberbeckmann S."/>
            <person name="Bunk B."/>
            <person name="Jeske O."/>
            <person name="Meyerdierks A."/>
            <person name="Storesund J.E."/>
            <person name="Kallscheuer N."/>
            <person name="Luecker S."/>
            <person name="Lage O.M."/>
            <person name="Pohl T."/>
            <person name="Merkel B.J."/>
            <person name="Hornburger P."/>
            <person name="Mueller R.-W."/>
            <person name="Bruemmer F."/>
            <person name="Labrenz M."/>
            <person name="Spormann A.M."/>
            <person name="Op den Camp H."/>
            <person name="Overmann J."/>
            <person name="Amann R."/>
            <person name="Jetten M.S.M."/>
            <person name="Mascher T."/>
            <person name="Medema M.H."/>
            <person name="Devos D.P."/>
            <person name="Kaster A.-K."/>
            <person name="Ovreas L."/>
            <person name="Rohde M."/>
            <person name="Galperin M.Y."/>
            <person name="Jogler C."/>
        </authorList>
    </citation>
    <scope>NUCLEOTIDE SEQUENCE [LARGE SCALE GENOMIC DNA]</scope>
    <source>
        <strain evidence="4 6">Enr10</strain>
        <strain evidence="5 7">Pan153</strain>
    </source>
</reference>
<evidence type="ECO:0000313" key="7">
    <source>
        <dbReference type="Proteomes" id="UP000320839"/>
    </source>
</evidence>
<dbReference type="RefSeq" id="WP_145104185.1">
    <property type="nucleotide sequence ID" value="NZ_CP036277.1"/>
</dbReference>
<dbReference type="Pfam" id="PF08281">
    <property type="entry name" value="Sigma70_r4_2"/>
    <property type="match status" value="1"/>
</dbReference>
<dbReference type="InterPro" id="IPR007627">
    <property type="entry name" value="RNA_pol_sigma70_r2"/>
</dbReference>
<accession>A0A518A154</accession>
<dbReference type="InterPro" id="IPR013325">
    <property type="entry name" value="RNA_pol_sigma_r2"/>
</dbReference>
<dbReference type="PANTHER" id="PTHR47756">
    <property type="entry name" value="BLL6612 PROTEIN-RELATED"/>
    <property type="match status" value="1"/>
</dbReference>
<dbReference type="SUPFAM" id="SSF88659">
    <property type="entry name" value="Sigma3 and sigma4 domains of RNA polymerase sigma factors"/>
    <property type="match status" value="1"/>
</dbReference>
<evidence type="ECO:0000313" key="5">
    <source>
        <dbReference type="EMBL" id="QDV18415.1"/>
    </source>
</evidence>
<dbReference type="GO" id="GO:0003677">
    <property type="term" value="F:DNA binding"/>
    <property type="evidence" value="ECO:0007669"/>
    <property type="project" value="InterPro"/>
</dbReference>
<dbReference type="InterPro" id="IPR046531">
    <property type="entry name" value="DUF6596"/>
</dbReference>
<dbReference type="NCBIfam" id="TIGR02937">
    <property type="entry name" value="sigma70-ECF"/>
    <property type="match status" value="1"/>
</dbReference>
<dbReference type="EMBL" id="CP037421">
    <property type="protein sequence ID" value="QDT25506.1"/>
    <property type="molecule type" value="Genomic_DNA"/>
</dbReference>
<dbReference type="InterPro" id="IPR036388">
    <property type="entry name" value="WH-like_DNA-bd_sf"/>
</dbReference>
<feature type="domain" description="RNA polymerase sigma-70 region 2" evidence="1">
    <location>
        <begin position="32"/>
        <end position="80"/>
    </location>
</feature>
<name>A0A518FQ59_9PLAN</name>
<dbReference type="InterPro" id="IPR013249">
    <property type="entry name" value="RNA_pol_sigma70_r4_t2"/>
</dbReference>
<feature type="domain" description="RNA polymerase sigma factor 70 region 4 type 2" evidence="2">
    <location>
        <begin position="116"/>
        <end position="167"/>
    </location>
</feature>
<dbReference type="GO" id="GO:0006352">
    <property type="term" value="P:DNA-templated transcription initiation"/>
    <property type="evidence" value="ECO:0007669"/>
    <property type="project" value="InterPro"/>
</dbReference>